<evidence type="ECO:0000313" key="3">
    <source>
        <dbReference type="Proteomes" id="UP001255856"/>
    </source>
</evidence>
<dbReference type="EMBL" id="JASFZW010000003">
    <property type="protein sequence ID" value="KAK2079359.1"/>
    <property type="molecule type" value="Genomic_DNA"/>
</dbReference>
<organism evidence="2 3">
    <name type="scientific">Prototheca wickerhamii</name>
    <dbReference type="NCBI Taxonomy" id="3111"/>
    <lineage>
        <taxon>Eukaryota</taxon>
        <taxon>Viridiplantae</taxon>
        <taxon>Chlorophyta</taxon>
        <taxon>core chlorophytes</taxon>
        <taxon>Trebouxiophyceae</taxon>
        <taxon>Chlorellales</taxon>
        <taxon>Chlorellaceae</taxon>
        <taxon>Prototheca</taxon>
    </lineage>
</organism>
<keyword evidence="3" id="KW-1185">Reference proteome</keyword>
<sequence>MPGCRPRRGPTRPGQARLRAQPNGADPKIPTPPGQPNAFHSMEDMLEHRLQTHRSSRWRKVEDCFVLFPPGDEPAAIVHFIGGAFVGAVPQLAYSAFLEGLSAKGALIVATPYHTGFDHTRIADDVHFRFLRALKALGRRASDLPIYGLGHSLGSTIHLLLASRYVVNSAGNVLLSYNNNSVAHTIPLLASILSPGSQVLGPLFVQLAASSLQPSLRSLLGRLRDQSPEVVQQLSPLLEQLAGIYGDILRGGREFVPSPAEARRMVREGYCVGRSLLVQFEADPVDDTEQLVEVLTTGELAGLAEVQRVALPGNHLRPLAPQLARLLPSGWAEAARSQGDAILGQVFDVAAQAGIRGETRGGLERLARAATGFAGAVGEALGAGPWGAEPGSTSAAPAQGPADASDLVHECALFMELEIPDEVVDGAE</sequence>
<dbReference type="InterPro" id="IPR010765">
    <property type="entry name" value="DUF1350"/>
</dbReference>
<reference evidence="2" key="1">
    <citation type="submission" date="2021-01" db="EMBL/GenBank/DDBJ databases">
        <authorList>
            <person name="Eckstrom K.M.E."/>
        </authorList>
    </citation>
    <scope>NUCLEOTIDE SEQUENCE</scope>
    <source>
        <strain evidence="2">UVCC 0001</strain>
    </source>
</reference>
<protein>
    <submittedName>
        <fullName evidence="2">Uncharacterized protein</fullName>
    </submittedName>
</protein>
<dbReference type="Gene3D" id="3.40.50.1820">
    <property type="entry name" value="alpha/beta hydrolase"/>
    <property type="match status" value="1"/>
</dbReference>
<name>A0AAD9ILJ1_PROWI</name>
<evidence type="ECO:0000256" key="1">
    <source>
        <dbReference type="SAM" id="MobiDB-lite"/>
    </source>
</evidence>
<dbReference type="Pfam" id="PF07082">
    <property type="entry name" value="DUF1350"/>
    <property type="match status" value="1"/>
</dbReference>
<feature type="region of interest" description="Disordered" evidence="1">
    <location>
        <begin position="1"/>
        <end position="36"/>
    </location>
</feature>
<comment type="caution">
    <text evidence="2">The sequence shown here is derived from an EMBL/GenBank/DDBJ whole genome shotgun (WGS) entry which is preliminary data.</text>
</comment>
<dbReference type="AlphaFoldDB" id="A0AAD9ILJ1"/>
<feature type="compositionally biased region" description="Basic residues" evidence="1">
    <location>
        <begin position="1"/>
        <end position="10"/>
    </location>
</feature>
<dbReference type="PANTHER" id="PTHR34127:SF1">
    <property type="entry name" value="OS04G0405600 PROTEIN"/>
    <property type="match status" value="1"/>
</dbReference>
<dbReference type="Proteomes" id="UP001255856">
    <property type="component" value="Unassembled WGS sequence"/>
</dbReference>
<accession>A0AAD9ILJ1</accession>
<gene>
    <name evidence="2" type="ORF">QBZ16_003050</name>
</gene>
<proteinExistence type="predicted"/>
<dbReference type="InterPro" id="IPR029058">
    <property type="entry name" value="AB_hydrolase_fold"/>
</dbReference>
<dbReference type="PANTHER" id="PTHR34127">
    <property type="entry name" value="OS04G0405600 PROTEIN"/>
    <property type="match status" value="1"/>
</dbReference>
<evidence type="ECO:0000313" key="2">
    <source>
        <dbReference type="EMBL" id="KAK2079359.1"/>
    </source>
</evidence>
<dbReference type="SUPFAM" id="SSF53474">
    <property type="entry name" value="alpha/beta-Hydrolases"/>
    <property type="match status" value="1"/>
</dbReference>